<dbReference type="VEuPathDB" id="VectorBase:GPAI048131"/>
<comment type="function">
    <text evidence="9">Essential component of the mitotic checkpoint, which prevents cells from prematurely exiting mitosis. Required for the assembly of the dynein-dynactin and MAD1-MAD2 complexes onto kinetochores. Its function related to the spindle assembly machinery is proposed to depend on its association in the mitotic RZZ complex.</text>
</comment>
<dbReference type="Gene3D" id="1.20.58.730">
    <property type="match status" value="1"/>
</dbReference>
<dbReference type="Gene3D" id="1.10.287.1880">
    <property type="match status" value="1"/>
</dbReference>
<accession>A0A1B0AJW6</accession>
<evidence type="ECO:0000256" key="3">
    <source>
        <dbReference type="ARBA" id="ARBA00022454"/>
    </source>
</evidence>
<keyword evidence="7 9" id="KW-0131">Cell cycle</keyword>
<evidence type="ECO:0000256" key="6">
    <source>
        <dbReference type="ARBA" id="ARBA00022838"/>
    </source>
</evidence>
<evidence type="ECO:0000256" key="7">
    <source>
        <dbReference type="ARBA" id="ARBA00023306"/>
    </source>
</evidence>
<dbReference type="GO" id="GO:0051301">
    <property type="term" value="P:cell division"/>
    <property type="evidence" value="ECO:0007669"/>
    <property type="project" value="UniProtKB-UniRule"/>
</dbReference>
<evidence type="ECO:0000256" key="9">
    <source>
        <dbReference type="RuleBase" id="RU369076"/>
    </source>
</evidence>
<organism evidence="10 11">
    <name type="scientific">Glossina pallidipes</name>
    <name type="common">Tsetse fly</name>
    <dbReference type="NCBI Taxonomy" id="7398"/>
    <lineage>
        <taxon>Eukaryota</taxon>
        <taxon>Metazoa</taxon>
        <taxon>Ecdysozoa</taxon>
        <taxon>Arthropoda</taxon>
        <taxon>Hexapoda</taxon>
        <taxon>Insecta</taxon>
        <taxon>Pterygota</taxon>
        <taxon>Neoptera</taxon>
        <taxon>Endopterygota</taxon>
        <taxon>Diptera</taxon>
        <taxon>Brachycera</taxon>
        <taxon>Muscomorpha</taxon>
        <taxon>Hippoboscoidea</taxon>
        <taxon>Glossinidae</taxon>
        <taxon>Glossina</taxon>
    </lineage>
</organism>
<comment type="similarity">
    <text evidence="2 9">Belongs to the ZWILCH family.</text>
</comment>
<dbReference type="PANTHER" id="PTHR15995:SF1">
    <property type="entry name" value="PROTEIN ZWILCH HOMOLOG"/>
    <property type="match status" value="1"/>
</dbReference>
<keyword evidence="8 9" id="KW-0137">Centromere</keyword>
<comment type="subunit">
    <text evidence="9">Component of the RZZ complex.</text>
</comment>
<keyword evidence="3 9" id="KW-0158">Chromosome</keyword>
<reference evidence="10" key="2">
    <citation type="submission" date="2020-05" db="UniProtKB">
        <authorList>
            <consortium name="EnsemblMetazoa"/>
        </authorList>
    </citation>
    <scope>IDENTIFICATION</scope>
    <source>
        <strain evidence="10">IAEA</strain>
    </source>
</reference>
<evidence type="ECO:0000313" key="11">
    <source>
        <dbReference type="Proteomes" id="UP000092445"/>
    </source>
</evidence>
<name>A0A1B0AJW6_GLOPL</name>
<dbReference type="InterPro" id="IPR018630">
    <property type="entry name" value="Zwilch"/>
</dbReference>
<proteinExistence type="inferred from homology"/>
<sequence>MSAKLANIYESLLRKYGEKYTITYKMAPTYINNIIGVNDLKKILQIFFCFIYIVEFKERSNPELDDSVSLSKINIKKNKKADLDLTGSPLRDDCEVDTIDDDIYINDAHLICANPWKLDEEWHKGITLESARGIICSPSFQLCPAAKESVGSVWFLCLPHDVKKTLLLQYEFTSKGFSRGIVHYMGLLSAKAITTQSLLKDHFFAVGVESTSIETEIENIYQIKNNITIRCSWSTVSPLPPLIDLSTCDVILKQTFRTDSCHPLTDDFLNQLRILISIREDILSFKKSEDSDIIREPISEVRENINKAMLEMAEILPTHSTECDIEDVIQNAKLRRFNDLTDNLWEILKRCSSYKNLKLAFNVLFQSAARSNIVNTPANKNRLAEIITEIANRRLAIPCLSGSEPLELLLEIGSEKLYKDYEYIFVESKICSANDLRTKARQDHKEDEATVLNVRKSLRNAVFQPENTAVRKTLLQNDRKTSNDQDDLVGFKNSTFDESESGQTLAKLFQIHCTLEHVIIMHINLNLSNAYYEIFDQLLRRAPRTIDQIHDSLIDEIEIPLSAHYIRDHLQGKDPRSRRISVTSSDKFRQVKSTFYFNMTNICPANILQIPNFEVRFVLRNIRAQQKR</sequence>
<comment type="subcellular location">
    <subcellularLocation>
        <location evidence="1 9">Chromosome</location>
        <location evidence="1 9">Centromere</location>
        <location evidence="1 9">Kinetochore</location>
    </subcellularLocation>
</comment>
<evidence type="ECO:0000313" key="10">
    <source>
        <dbReference type="EnsemblMetazoa" id="GPAI048131-PA"/>
    </source>
</evidence>
<keyword evidence="11" id="KW-1185">Reference proteome</keyword>
<evidence type="ECO:0000256" key="1">
    <source>
        <dbReference type="ARBA" id="ARBA00004629"/>
    </source>
</evidence>
<keyword evidence="5 9" id="KW-0498">Mitosis</keyword>
<dbReference type="GO" id="GO:0007094">
    <property type="term" value="P:mitotic spindle assembly checkpoint signaling"/>
    <property type="evidence" value="ECO:0007669"/>
    <property type="project" value="UniProtKB-UniRule"/>
</dbReference>
<keyword evidence="6 9" id="KW-0995">Kinetochore</keyword>
<dbReference type="EnsemblMetazoa" id="GPAI048131-RA">
    <property type="protein sequence ID" value="GPAI048131-PA"/>
    <property type="gene ID" value="GPAI048131"/>
</dbReference>
<dbReference type="Pfam" id="PF09817">
    <property type="entry name" value="Zwilch"/>
    <property type="match status" value="1"/>
</dbReference>
<evidence type="ECO:0000256" key="8">
    <source>
        <dbReference type="ARBA" id="ARBA00023328"/>
    </source>
</evidence>
<dbReference type="GO" id="GO:1990423">
    <property type="term" value="C:RZZ complex"/>
    <property type="evidence" value="ECO:0007669"/>
    <property type="project" value="UniProtKB-UniRule"/>
</dbReference>
<keyword evidence="4 9" id="KW-0132">Cell division</keyword>
<evidence type="ECO:0000256" key="2">
    <source>
        <dbReference type="ARBA" id="ARBA00009062"/>
    </source>
</evidence>
<dbReference type="PANTHER" id="PTHR15995">
    <property type="entry name" value="PROTEIN ZWILCH HOMOLOG"/>
    <property type="match status" value="1"/>
</dbReference>
<dbReference type="AlphaFoldDB" id="A0A1B0AJW6"/>
<protein>
    <recommendedName>
        <fullName evidence="9">Protein zwilch</fullName>
    </recommendedName>
</protein>
<evidence type="ECO:0000256" key="4">
    <source>
        <dbReference type="ARBA" id="ARBA00022618"/>
    </source>
</evidence>
<dbReference type="GO" id="GO:0034501">
    <property type="term" value="P:protein localization to kinetochore"/>
    <property type="evidence" value="ECO:0007669"/>
    <property type="project" value="UniProtKB-UniRule"/>
</dbReference>
<dbReference type="Proteomes" id="UP000092445">
    <property type="component" value="Unassembled WGS sequence"/>
</dbReference>
<dbReference type="STRING" id="7398.A0A1B0AJW6"/>
<evidence type="ECO:0000256" key="5">
    <source>
        <dbReference type="ARBA" id="ARBA00022776"/>
    </source>
</evidence>
<reference evidence="11" key="1">
    <citation type="submission" date="2014-03" db="EMBL/GenBank/DDBJ databases">
        <authorList>
            <person name="Aksoy S."/>
            <person name="Warren W."/>
            <person name="Wilson R.K."/>
        </authorList>
    </citation>
    <scope>NUCLEOTIDE SEQUENCE [LARGE SCALE GENOMIC DNA]</scope>
    <source>
        <strain evidence="11">IAEA</strain>
    </source>
</reference>